<reference evidence="1 2" key="1">
    <citation type="submission" date="2021-12" db="EMBL/GenBank/DDBJ databases">
        <title>Discovery of the Pendulisporaceae a myxobacterial family with distinct sporulation behavior and unique specialized metabolism.</title>
        <authorList>
            <person name="Garcia R."/>
            <person name="Popoff A."/>
            <person name="Bader C.D."/>
            <person name="Loehr J."/>
            <person name="Walesch S."/>
            <person name="Walt C."/>
            <person name="Boldt J."/>
            <person name="Bunk B."/>
            <person name="Haeckl F.J.F.P.J."/>
            <person name="Gunesch A.P."/>
            <person name="Birkelbach J."/>
            <person name="Nuebel U."/>
            <person name="Pietschmann T."/>
            <person name="Bach T."/>
            <person name="Mueller R."/>
        </authorList>
    </citation>
    <scope>NUCLEOTIDE SEQUENCE [LARGE SCALE GENOMIC DNA]</scope>
    <source>
        <strain evidence="1 2">MSr12523</strain>
    </source>
</reference>
<name>A0ABZ2K1L7_9BACT</name>
<gene>
    <name evidence="1" type="ORF">LZC95_36580</name>
</gene>
<dbReference type="EMBL" id="CP089982">
    <property type="protein sequence ID" value="WXA91954.1"/>
    <property type="molecule type" value="Genomic_DNA"/>
</dbReference>
<dbReference type="RefSeq" id="WP_394842571.1">
    <property type="nucleotide sequence ID" value="NZ_CP089982.1"/>
</dbReference>
<keyword evidence="2" id="KW-1185">Reference proteome</keyword>
<dbReference type="PROSITE" id="PS51257">
    <property type="entry name" value="PROKAR_LIPOPROTEIN"/>
    <property type="match status" value="1"/>
</dbReference>
<organism evidence="1 2">
    <name type="scientific">Pendulispora brunnea</name>
    <dbReference type="NCBI Taxonomy" id="2905690"/>
    <lineage>
        <taxon>Bacteria</taxon>
        <taxon>Pseudomonadati</taxon>
        <taxon>Myxococcota</taxon>
        <taxon>Myxococcia</taxon>
        <taxon>Myxococcales</taxon>
        <taxon>Sorangiineae</taxon>
        <taxon>Pendulisporaceae</taxon>
        <taxon>Pendulispora</taxon>
    </lineage>
</organism>
<accession>A0ABZ2K1L7</accession>
<sequence>MRTCFALATLGTLTAVGCVDFNTTRATPPRGTVGEELYGLLCDRVAAQAIREDMTGASFAGVCHKRADGTYADAVDTSKLPPIDDAAVRARQLARVHAMVRRRASLIGAFDATFHDVRVPVVDEKNADPKRTCERLDDAAIGDRGKLTQQLSDMLGKLIELYTDGTIPRTTQAMAGIMNDVGAADETRAALARFQERRGYKPEPVAMGAARAFIGYPRLRDLANASLRLLSHDSDPYAADPPRDGDGKRVAVPGPAHASFAKLLEVAHEELRTFAPDPTPPVLSSRIDAAGRPLLSRPRTTLEVVQRLVQMQDPVYAQGDAPLYLVLRDTGGNAQVLSAERTAAPSPFPSVDGGEAAARDAFGRALTAKGGTPLYATIDTSRTFSNALMKNLPPLLNAQHGALMDTLGGLEVLFGARDGAYTSKRGYGPVLVSYDSYRSEKSPLLDLVWALGAILGDPLGDDLLALVQKLVDEHLAELARTTNTALAADAMADRHPEARLPRTSTLWDDVVDVLVEIQKVPGLLEGLLEALSQDDTAALGDTFANYMKYTDMVSYDRDHINASTYNGGMPYNLTTHAAEAPRTPVDRSQPDAGDNRSLFQRIGQLVADADGVAVCNKANGVLHATVLGLDVPIPTGAECSFAKIDNLAIAFAQAIVGKAYLHVRNDAARALANVQLIETSSGLTGFWDGPSSKTLRPRPEFATRLVFWDRHDTKNAKTTRFVNDLFDVAGTSRCPERLIEDPCNDKNKGSNGCGSAPASELEVAPDGKVHGLRQCVPGETLLDQDDNTLFLAEHFGFYPRVRGFVAPFVEAHREDLFVRLIKTFHRHWSSAGDGTSSYEPLLIEMLPSDLLPAARDMIRTLKKVNVARCTSHACTASTTVSGVALLADGLRALLDPAHANALGIKNRDGSTTGLRNDGTRTPQVTELYLLLQALNGFDDAFTAWGATHPGDDRLVAWRRARSQLVDQFLTATPSAFRNEVTPVLLRQVLQLFREQRLAHCPEGTCAWARQEIVRNLGATTSGPLFASLIDVLSAIRNDPAGRAELEKLLLYLTDPASPNAARSTMLTSLVDFPQILADDGLAPLIRTMSTTTNAVDAVTALLARLSGRAFDRNGVENCGRELDPNQVLTMALQNLVTPIAGRPLETPLDVILDTISEVNRSDPDDTSNLRQDDYASITRNVSEFLLDPQRGLEQFYEIVRNGVKSN</sequence>
<evidence type="ECO:0000313" key="1">
    <source>
        <dbReference type="EMBL" id="WXA91954.1"/>
    </source>
</evidence>
<protein>
    <submittedName>
        <fullName evidence="1">Uncharacterized protein</fullName>
    </submittedName>
</protein>
<dbReference type="Proteomes" id="UP001379533">
    <property type="component" value="Chromosome"/>
</dbReference>
<proteinExistence type="predicted"/>
<evidence type="ECO:0000313" key="2">
    <source>
        <dbReference type="Proteomes" id="UP001379533"/>
    </source>
</evidence>